<protein>
    <recommendedName>
        <fullName evidence="7">Bacterioferritin-associated ferredoxin</fullName>
    </recommendedName>
</protein>
<dbReference type="InterPro" id="IPR007419">
    <property type="entry name" value="BFD-like_2Fe2S-bd_dom"/>
</dbReference>
<evidence type="ECO:0000256" key="4">
    <source>
        <dbReference type="ARBA" id="ARBA00022982"/>
    </source>
</evidence>
<dbReference type="PANTHER" id="PTHR37424:SF1">
    <property type="entry name" value="BACTERIOFERRITIN-ASSOCIATED FERREDOXIN"/>
    <property type="match status" value="1"/>
</dbReference>
<keyword evidence="4" id="KW-0249">Electron transport</keyword>
<feature type="domain" description="BFD-like [2Fe-2S]-binding" evidence="9">
    <location>
        <begin position="2"/>
        <end position="48"/>
    </location>
</feature>
<dbReference type="GO" id="GO:0051537">
    <property type="term" value="F:2 iron, 2 sulfur cluster binding"/>
    <property type="evidence" value="ECO:0007669"/>
    <property type="project" value="UniProtKB-KW"/>
</dbReference>
<comment type="caution">
    <text evidence="10">The sequence shown here is derived from an EMBL/GenBank/DDBJ whole genome shotgun (WGS) entry which is preliminary data.</text>
</comment>
<reference evidence="10 11" key="1">
    <citation type="submission" date="2018-04" db="EMBL/GenBank/DDBJ databases">
        <title>Genome of Nocardioides gansuensis WSJ-1.</title>
        <authorList>
            <person name="Wu S."/>
            <person name="Wang G."/>
        </authorList>
    </citation>
    <scope>NUCLEOTIDE SEQUENCE [LARGE SCALE GENOMIC DNA]</scope>
    <source>
        <strain evidence="10 11">WSJ-1</strain>
    </source>
</reference>
<gene>
    <name evidence="10" type="ORF">DDE18_14405</name>
</gene>
<evidence type="ECO:0000259" key="9">
    <source>
        <dbReference type="Pfam" id="PF04324"/>
    </source>
</evidence>
<evidence type="ECO:0000256" key="5">
    <source>
        <dbReference type="ARBA" id="ARBA00023004"/>
    </source>
</evidence>
<name>A0A2T8F8X1_9ACTN</name>
<comment type="similarity">
    <text evidence="8">Belongs to the Bfd family.</text>
</comment>
<dbReference type="Proteomes" id="UP000246018">
    <property type="component" value="Unassembled WGS sequence"/>
</dbReference>
<dbReference type="Gene3D" id="1.10.10.1100">
    <property type="entry name" value="BFD-like [2Fe-2S]-binding domain"/>
    <property type="match status" value="1"/>
</dbReference>
<evidence type="ECO:0000256" key="8">
    <source>
        <dbReference type="ARBA" id="ARBA00046332"/>
    </source>
</evidence>
<dbReference type="PANTHER" id="PTHR37424">
    <property type="entry name" value="BACTERIOFERRITIN-ASSOCIATED FERREDOXIN"/>
    <property type="match status" value="1"/>
</dbReference>
<evidence type="ECO:0000256" key="6">
    <source>
        <dbReference type="ARBA" id="ARBA00023014"/>
    </source>
</evidence>
<organism evidence="10 11">
    <name type="scientific">Nocardioides gansuensis</name>
    <dbReference type="NCBI Taxonomy" id="2138300"/>
    <lineage>
        <taxon>Bacteria</taxon>
        <taxon>Bacillati</taxon>
        <taxon>Actinomycetota</taxon>
        <taxon>Actinomycetes</taxon>
        <taxon>Propionibacteriales</taxon>
        <taxon>Nocardioidaceae</taxon>
        <taxon>Nocardioides</taxon>
    </lineage>
</organism>
<accession>A0A2T8F8X1</accession>
<sequence length="67" mass="6931">MIVCHCAVVSDRDVHTAVAQGARTVGAVCRSTGAAQDCGSCIFTVKALVCQHQAQDRELLEVDGAAS</sequence>
<keyword evidence="11" id="KW-1185">Reference proteome</keyword>
<keyword evidence="6" id="KW-0411">Iron-sulfur</keyword>
<evidence type="ECO:0000256" key="7">
    <source>
        <dbReference type="ARBA" id="ARBA00039386"/>
    </source>
</evidence>
<dbReference type="GO" id="GO:0046872">
    <property type="term" value="F:metal ion binding"/>
    <property type="evidence" value="ECO:0007669"/>
    <property type="project" value="UniProtKB-KW"/>
</dbReference>
<evidence type="ECO:0000313" key="11">
    <source>
        <dbReference type="Proteomes" id="UP000246018"/>
    </source>
</evidence>
<proteinExistence type="inferred from homology"/>
<dbReference type="InterPro" id="IPR041854">
    <property type="entry name" value="BFD-like_2Fe2S-bd_dom_sf"/>
</dbReference>
<keyword evidence="5" id="KW-0408">Iron</keyword>
<evidence type="ECO:0000256" key="2">
    <source>
        <dbReference type="ARBA" id="ARBA00022714"/>
    </source>
</evidence>
<dbReference type="InterPro" id="IPR052371">
    <property type="entry name" value="BFD-associated_ferredoxin"/>
</dbReference>
<evidence type="ECO:0000256" key="3">
    <source>
        <dbReference type="ARBA" id="ARBA00022723"/>
    </source>
</evidence>
<keyword evidence="2" id="KW-0001">2Fe-2S</keyword>
<keyword evidence="1" id="KW-0813">Transport</keyword>
<evidence type="ECO:0000256" key="1">
    <source>
        <dbReference type="ARBA" id="ARBA00022448"/>
    </source>
</evidence>
<dbReference type="AlphaFoldDB" id="A0A2T8F8X1"/>
<dbReference type="OrthoDB" id="9815350at2"/>
<dbReference type="Pfam" id="PF04324">
    <property type="entry name" value="Fer2_BFD"/>
    <property type="match status" value="1"/>
</dbReference>
<keyword evidence="3" id="KW-0479">Metal-binding</keyword>
<evidence type="ECO:0000313" key="10">
    <source>
        <dbReference type="EMBL" id="PVG82162.1"/>
    </source>
</evidence>
<dbReference type="EMBL" id="QDGZ01000006">
    <property type="protein sequence ID" value="PVG82162.1"/>
    <property type="molecule type" value="Genomic_DNA"/>
</dbReference>